<gene>
    <name evidence="1" type="ORF">D9V29_02830</name>
</gene>
<evidence type="ECO:0000313" key="1">
    <source>
        <dbReference type="EMBL" id="RLP73168.1"/>
    </source>
</evidence>
<comment type="caution">
    <text evidence="1">The sequence shown here is derived from an EMBL/GenBank/DDBJ whole genome shotgun (WGS) entry which is preliminary data.</text>
</comment>
<evidence type="ECO:0000313" key="2">
    <source>
        <dbReference type="Proteomes" id="UP000270299"/>
    </source>
</evidence>
<accession>A0A3L6ZZL2</accession>
<sequence>MSATAVQTLGDAETPVLESASSIVSAYFAKLLPMLEEHAARLASEIVESGGDGLTATRMDDLVEPHAHELLDFADEPIYGAGFIATVDLLADAPSHLAWWQGADRRKLVFPPRSIKQSIDYRDLEWFRVPSLTGNSHVAGPYVDYLCSDEYTMTAAAPVTVDGNFVGVAGLDVLIETIERRLTPPLRALASPVLLVNGVNRVLVSTDRRFSAGDVLRADRVEVLERRGCDAVDLEVVILR</sequence>
<dbReference type="Pfam" id="PF22673">
    <property type="entry name" value="MCP-like_PDC_1"/>
    <property type="match status" value="1"/>
</dbReference>
<reference evidence="1 2" key="1">
    <citation type="submission" date="2018-10" db="EMBL/GenBank/DDBJ databases">
        <authorList>
            <person name="Li J."/>
        </authorList>
    </citation>
    <scope>NUCLEOTIDE SEQUENCE [LARGE SCALE GENOMIC DNA]</scope>
    <source>
        <strain evidence="1 2">CCTCC AB209002</strain>
    </source>
</reference>
<keyword evidence="2" id="KW-1185">Reference proteome</keyword>
<evidence type="ECO:0008006" key="3">
    <source>
        <dbReference type="Google" id="ProtNLM"/>
    </source>
</evidence>
<dbReference type="AlphaFoldDB" id="A0A3L6ZZL2"/>
<dbReference type="EMBL" id="RCUV01000003">
    <property type="protein sequence ID" value="RLP73168.1"/>
    <property type="molecule type" value="Genomic_DNA"/>
</dbReference>
<proteinExistence type="predicted"/>
<protein>
    <recommendedName>
        <fullName evidence="3">Cache domain-containing protein</fullName>
    </recommendedName>
</protein>
<dbReference type="Proteomes" id="UP000270299">
    <property type="component" value="Unassembled WGS sequence"/>
</dbReference>
<name>A0A3L6ZZL2_9MICO</name>
<dbReference type="RefSeq" id="WP_121672024.1">
    <property type="nucleotide sequence ID" value="NZ_BMXM01000003.1"/>
</dbReference>
<organism evidence="1 2">
    <name type="scientific">Mycetocola manganoxydans</name>
    <dbReference type="NCBI Taxonomy" id="699879"/>
    <lineage>
        <taxon>Bacteria</taxon>
        <taxon>Bacillati</taxon>
        <taxon>Actinomycetota</taxon>
        <taxon>Actinomycetes</taxon>
        <taxon>Micrococcales</taxon>
        <taxon>Microbacteriaceae</taxon>
        <taxon>Mycetocola</taxon>
    </lineage>
</organism>
<dbReference type="Gene3D" id="3.30.450.20">
    <property type="entry name" value="PAS domain"/>
    <property type="match status" value="1"/>
</dbReference>
<dbReference type="OrthoDB" id="8687362at2"/>
<dbReference type="CDD" id="cd12913">
    <property type="entry name" value="PDC1_MCP_like"/>
    <property type="match status" value="1"/>
</dbReference>